<accession>A0A2Z4MFG8</accession>
<dbReference type="EMBL" id="CP030117">
    <property type="protein sequence ID" value="AWX55101.1"/>
    <property type="molecule type" value="Genomic_DNA"/>
</dbReference>
<dbReference type="PANTHER" id="PTHR32024:SF1">
    <property type="entry name" value="KTR SYSTEM POTASSIUM UPTAKE PROTEIN B"/>
    <property type="match status" value="1"/>
</dbReference>
<evidence type="ECO:0000256" key="8">
    <source>
        <dbReference type="ARBA" id="ARBA00023065"/>
    </source>
</evidence>
<feature type="transmembrane region" description="Helical" evidence="10">
    <location>
        <begin position="290"/>
        <end position="306"/>
    </location>
</feature>
<evidence type="ECO:0000256" key="4">
    <source>
        <dbReference type="ARBA" id="ARBA00022538"/>
    </source>
</evidence>
<feature type="transmembrane region" description="Helical" evidence="10">
    <location>
        <begin position="382"/>
        <end position="403"/>
    </location>
</feature>
<organism evidence="11 12">
    <name type="scientific">Brevibacillus brevis</name>
    <name type="common">Bacillus brevis</name>
    <dbReference type="NCBI Taxonomy" id="1393"/>
    <lineage>
        <taxon>Bacteria</taxon>
        <taxon>Bacillati</taxon>
        <taxon>Bacillota</taxon>
        <taxon>Bacilli</taxon>
        <taxon>Bacillales</taxon>
        <taxon>Paenibacillaceae</taxon>
        <taxon>Brevibacillus</taxon>
    </lineage>
</organism>
<feature type="transmembrane region" description="Helical" evidence="10">
    <location>
        <begin position="77"/>
        <end position="100"/>
    </location>
</feature>
<evidence type="ECO:0000256" key="6">
    <source>
        <dbReference type="ARBA" id="ARBA00022958"/>
    </source>
</evidence>
<sequence length="448" mass="48930">MIKKIVEKLHLDPPKTLVLGFALIIFLGALLLTLPVATVDGLGLHWLDALFTATSATCVTGLVVVDTGTTFTIFGQLVILSLIQIGGLGFMTFATFFALIMRKKISLRERLILQESLNQVSIEGVVRLAKMILIFTALTEFIGGVLLSIRFAFDFPLQKAIYFGFFHAISNFNNAGFDLMGDFASLTAYVDDPLVNFVVCLMIILGGIGFIVVSELYDYRQTRRLSLHTKVVLATTGLLITAGTVLIFILEYNNPKTLQPLSMMGKVLGSFYQSVTPRTAGSNTLNIGDMYQSSLFLIIILMFIGASPGSTGGGIKTTTFATLVGAVIAQIKGKEDVIFFRQRILPHMVYKSLTLTMIALFIVLVMTMVLSITETSARFEMILFEVTSAFATTGLSMGLTPNLTPIGKALIVLTMFAGRLGPLTIAFALAQRKQKEYFRYPKGKITIG</sequence>
<evidence type="ECO:0000256" key="10">
    <source>
        <dbReference type="SAM" id="Phobius"/>
    </source>
</evidence>
<keyword evidence="7 10" id="KW-1133">Transmembrane helix</keyword>
<feature type="transmembrane region" description="Helical" evidence="10">
    <location>
        <begin position="194"/>
        <end position="219"/>
    </location>
</feature>
<evidence type="ECO:0000313" key="12">
    <source>
        <dbReference type="Proteomes" id="UP000036061"/>
    </source>
</evidence>
<dbReference type="NCBIfam" id="TIGR00933">
    <property type="entry name" value="2a38"/>
    <property type="match status" value="1"/>
</dbReference>
<keyword evidence="5 10" id="KW-0812">Transmembrane</keyword>
<dbReference type="Proteomes" id="UP000036061">
    <property type="component" value="Chromosome"/>
</dbReference>
<dbReference type="InterPro" id="IPR004772">
    <property type="entry name" value="TrkH"/>
</dbReference>
<evidence type="ECO:0000256" key="5">
    <source>
        <dbReference type="ARBA" id="ARBA00022692"/>
    </source>
</evidence>
<feature type="transmembrane region" description="Helical" evidence="10">
    <location>
        <begin position="17"/>
        <end position="39"/>
    </location>
</feature>
<feature type="transmembrane region" description="Helical" evidence="10">
    <location>
        <begin position="132"/>
        <end position="153"/>
    </location>
</feature>
<evidence type="ECO:0000256" key="2">
    <source>
        <dbReference type="ARBA" id="ARBA00022448"/>
    </source>
</evidence>
<protein>
    <submittedName>
        <fullName evidence="11">Trk family potassium uptake protein</fullName>
    </submittedName>
</protein>
<feature type="transmembrane region" description="Helical" evidence="10">
    <location>
        <begin position="46"/>
        <end position="65"/>
    </location>
</feature>
<keyword evidence="2" id="KW-0813">Transport</keyword>
<feature type="transmembrane region" description="Helical" evidence="10">
    <location>
        <begin position="231"/>
        <end position="250"/>
    </location>
</feature>
<gene>
    <name evidence="11" type="ORF">AB432_008650</name>
</gene>
<keyword evidence="4" id="KW-0633">Potassium transport</keyword>
<dbReference type="AlphaFoldDB" id="A0A2Z4MFG8"/>
<feature type="transmembrane region" description="Helical" evidence="10">
    <location>
        <begin position="352"/>
        <end position="370"/>
    </location>
</feature>
<dbReference type="InterPro" id="IPR003445">
    <property type="entry name" value="Cat_transpt"/>
</dbReference>
<feature type="transmembrane region" description="Helical" evidence="10">
    <location>
        <begin position="409"/>
        <end position="430"/>
    </location>
</feature>
<dbReference type="GO" id="GO:0005886">
    <property type="term" value="C:plasma membrane"/>
    <property type="evidence" value="ECO:0007669"/>
    <property type="project" value="UniProtKB-SubCell"/>
</dbReference>
<name>A0A2Z4MFG8_BREBE</name>
<proteinExistence type="predicted"/>
<comment type="subcellular location">
    <subcellularLocation>
        <location evidence="1">Cell membrane</location>
        <topology evidence="1">Multi-pass membrane protein</topology>
    </subcellularLocation>
</comment>
<evidence type="ECO:0000256" key="3">
    <source>
        <dbReference type="ARBA" id="ARBA00022475"/>
    </source>
</evidence>
<dbReference type="PANTHER" id="PTHR32024">
    <property type="entry name" value="TRK SYSTEM POTASSIUM UPTAKE PROTEIN TRKG-RELATED"/>
    <property type="match status" value="1"/>
</dbReference>
<evidence type="ECO:0000256" key="7">
    <source>
        <dbReference type="ARBA" id="ARBA00022989"/>
    </source>
</evidence>
<keyword evidence="6" id="KW-0630">Potassium</keyword>
<dbReference type="Pfam" id="PF02386">
    <property type="entry name" value="TrkH"/>
    <property type="match status" value="1"/>
</dbReference>
<keyword evidence="3" id="KW-1003">Cell membrane</keyword>
<keyword evidence="8" id="KW-0406">Ion transport</keyword>
<keyword evidence="9 10" id="KW-0472">Membrane</keyword>
<reference evidence="11 12" key="1">
    <citation type="journal article" date="2015" name="Genome Announc.">
        <title>Draft Genome Sequence of Brevibacillus brevis DZQ7, a Plant Growth-Promoting Rhizobacterium with Broad-Spectrum Antimicrobial Activity.</title>
        <authorList>
            <person name="Hou Q."/>
            <person name="Wang C."/>
            <person name="Hou X."/>
            <person name="Xia Z."/>
            <person name="Ye J."/>
            <person name="Liu K."/>
            <person name="Liu H."/>
            <person name="Wang J."/>
            <person name="Guo H."/>
            <person name="Yu X."/>
            <person name="Yang Y."/>
            <person name="Du B."/>
            <person name="Ding Y."/>
        </authorList>
    </citation>
    <scope>NUCLEOTIDE SEQUENCE [LARGE SCALE GENOMIC DNA]</scope>
    <source>
        <strain evidence="11 12">DZQ7</strain>
    </source>
</reference>
<evidence type="ECO:0000313" key="11">
    <source>
        <dbReference type="EMBL" id="AWX55101.1"/>
    </source>
</evidence>
<dbReference type="GO" id="GO:0015379">
    <property type="term" value="F:potassium:chloride symporter activity"/>
    <property type="evidence" value="ECO:0007669"/>
    <property type="project" value="InterPro"/>
</dbReference>
<evidence type="ECO:0000256" key="1">
    <source>
        <dbReference type="ARBA" id="ARBA00004651"/>
    </source>
</evidence>
<dbReference type="RefSeq" id="WP_048031932.1">
    <property type="nucleotide sequence ID" value="NZ_CP030117.1"/>
</dbReference>
<evidence type="ECO:0000256" key="9">
    <source>
        <dbReference type="ARBA" id="ARBA00023136"/>
    </source>
</evidence>